<gene>
    <name evidence="2" type="ORF">ACFQ3N_08200</name>
</gene>
<dbReference type="InterPro" id="IPR036291">
    <property type="entry name" value="NAD(P)-bd_dom_sf"/>
</dbReference>
<evidence type="ECO:0000313" key="2">
    <source>
        <dbReference type="EMBL" id="MFD1038379.1"/>
    </source>
</evidence>
<accession>A0ABW3LM99</accession>
<dbReference type="InterPro" id="IPR016040">
    <property type="entry name" value="NAD(P)-bd_dom"/>
</dbReference>
<dbReference type="Pfam" id="PF13460">
    <property type="entry name" value="NAD_binding_10"/>
    <property type="match status" value="1"/>
</dbReference>
<feature type="domain" description="NAD(P)-binding" evidence="1">
    <location>
        <begin position="2"/>
        <end position="50"/>
    </location>
</feature>
<name>A0ABW3LM99_9BACI</name>
<proteinExistence type="predicted"/>
<dbReference type="RefSeq" id="WP_390361301.1">
    <property type="nucleotide sequence ID" value="NZ_JBHTKJ010000017.1"/>
</dbReference>
<evidence type="ECO:0000313" key="3">
    <source>
        <dbReference type="Proteomes" id="UP001597040"/>
    </source>
</evidence>
<dbReference type="SUPFAM" id="SSF51735">
    <property type="entry name" value="NAD(P)-binding Rossmann-fold domains"/>
    <property type="match status" value="1"/>
</dbReference>
<dbReference type="PANTHER" id="PTHR15020">
    <property type="entry name" value="FLAVIN REDUCTASE-RELATED"/>
    <property type="match status" value="1"/>
</dbReference>
<evidence type="ECO:0000259" key="1">
    <source>
        <dbReference type="Pfam" id="PF13460"/>
    </source>
</evidence>
<organism evidence="2 3">
    <name type="scientific">Virgibacillus byunsanensis</name>
    <dbReference type="NCBI Taxonomy" id="570945"/>
    <lineage>
        <taxon>Bacteria</taxon>
        <taxon>Bacillati</taxon>
        <taxon>Bacillota</taxon>
        <taxon>Bacilli</taxon>
        <taxon>Bacillales</taxon>
        <taxon>Bacillaceae</taxon>
        <taxon>Virgibacillus</taxon>
    </lineage>
</organism>
<dbReference type="Proteomes" id="UP001597040">
    <property type="component" value="Unassembled WGS sequence"/>
</dbReference>
<sequence>MQSGLNYTIVRSGGLTDEPGTGKVNLQENISEFGTIPRENVAEVLTYVLTVPRAENKTFELIQGITQLSEILAY</sequence>
<protein>
    <submittedName>
        <fullName evidence="2">NAD(P)H-binding protein</fullName>
    </submittedName>
</protein>
<comment type="caution">
    <text evidence="2">The sequence shown here is derived from an EMBL/GenBank/DDBJ whole genome shotgun (WGS) entry which is preliminary data.</text>
</comment>
<dbReference type="PANTHER" id="PTHR15020:SF50">
    <property type="entry name" value="UPF0659 PROTEIN YMR090W"/>
    <property type="match status" value="1"/>
</dbReference>
<dbReference type="Gene3D" id="3.40.50.720">
    <property type="entry name" value="NAD(P)-binding Rossmann-like Domain"/>
    <property type="match status" value="1"/>
</dbReference>
<keyword evidence="3" id="KW-1185">Reference proteome</keyword>
<dbReference type="EMBL" id="JBHTKJ010000017">
    <property type="protein sequence ID" value="MFD1038379.1"/>
    <property type="molecule type" value="Genomic_DNA"/>
</dbReference>
<reference evidence="3" key="1">
    <citation type="journal article" date="2019" name="Int. J. Syst. Evol. Microbiol.">
        <title>The Global Catalogue of Microorganisms (GCM) 10K type strain sequencing project: providing services to taxonomists for standard genome sequencing and annotation.</title>
        <authorList>
            <consortium name="The Broad Institute Genomics Platform"/>
            <consortium name="The Broad Institute Genome Sequencing Center for Infectious Disease"/>
            <person name="Wu L."/>
            <person name="Ma J."/>
        </authorList>
    </citation>
    <scope>NUCLEOTIDE SEQUENCE [LARGE SCALE GENOMIC DNA]</scope>
    <source>
        <strain evidence="3">CCUG 56754</strain>
    </source>
</reference>